<dbReference type="Proteomes" id="UP000035642">
    <property type="component" value="Unassembled WGS sequence"/>
</dbReference>
<sequence length="192" mass="21612">MNDSQWTRTVSDWISRDVKPTAGKLPTQWSEFFKKSLKEGYDTRRVLRANTTAGDSGDTGYVVPPVLSSKIWHAILSAKKRAAEGLNKMRSQLLKKLPPALVNTLARLFIRGLIDLVLLGLIEFTSSGCWADVAVDDIDEKYDRLIQNLDVSAMKVESSKITKRRLSQETPELLRLRKSLKLQATAILRSNL</sequence>
<reference evidence="2" key="2">
    <citation type="submission" date="2017-02" db="UniProtKB">
        <authorList>
            <consortium name="WormBaseParasite"/>
        </authorList>
    </citation>
    <scope>IDENTIFICATION</scope>
</reference>
<dbReference type="WBParaSite" id="ACAC_0001336801-mRNA-1">
    <property type="protein sequence ID" value="ACAC_0001336801-mRNA-1"/>
    <property type="gene ID" value="ACAC_0001336801"/>
</dbReference>
<evidence type="ECO:0000313" key="1">
    <source>
        <dbReference type="Proteomes" id="UP000035642"/>
    </source>
</evidence>
<dbReference type="AlphaFoldDB" id="A0A0K0DNM9"/>
<organism evidence="1 2">
    <name type="scientific">Angiostrongylus cantonensis</name>
    <name type="common">Rat lungworm</name>
    <dbReference type="NCBI Taxonomy" id="6313"/>
    <lineage>
        <taxon>Eukaryota</taxon>
        <taxon>Metazoa</taxon>
        <taxon>Ecdysozoa</taxon>
        <taxon>Nematoda</taxon>
        <taxon>Chromadorea</taxon>
        <taxon>Rhabditida</taxon>
        <taxon>Rhabditina</taxon>
        <taxon>Rhabditomorpha</taxon>
        <taxon>Strongyloidea</taxon>
        <taxon>Metastrongylidae</taxon>
        <taxon>Angiostrongylus</taxon>
    </lineage>
</organism>
<reference evidence="1" key="1">
    <citation type="submission" date="2012-09" db="EMBL/GenBank/DDBJ databases">
        <authorList>
            <person name="Martin A.A."/>
        </authorList>
    </citation>
    <scope>NUCLEOTIDE SEQUENCE</scope>
</reference>
<name>A0A0K0DNM9_ANGCA</name>
<keyword evidence="1" id="KW-1185">Reference proteome</keyword>
<evidence type="ECO:0000313" key="2">
    <source>
        <dbReference type="WBParaSite" id="ACAC_0001336801-mRNA-1"/>
    </source>
</evidence>
<proteinExistence type="predicted"/>
<protein>
    <submittedName>
        <fullName evidence="2">Transposase</fullName>
    </submittedName>
</protein>
<accession>A0A0K0DNM9</accession>